<dbReference type="FunFam" id="1.20.1070.10:FF:000231">
    <property type="entry name" value="Allatostatin C receptor 1"/>
    <property type="match status" value="1"/>
</dbReference>
<name>A0A9P0AGI3_BEMTA</name>
<dbReference type="KEGG" id="btab:109037433"/>
<evidence type="ECO:0000256" key="9">
    <source>
        <dbReference type="ARBA" id="ARBA00023170"/>
    </source>
</evidence>
<keyword evidence="6 12" id="KW-0297">G-protein coupled receptor</keyword>
<proteinExistence type="inferred from homology"/>
<reference evidence="16" key="1">
    <citation type="submission" date="2021-12" db="EMBL/GenBank/DDBJ databases">
        <authorList>
            <person name="King R."/>
        </authorList>
    </citation>
    <scope>NUCLEOTIDE SEQUENCE</scope>
</reference>
<keyword evidence="4 12" id="KW-0812">Transmembrane</keyword>
<dbReference type="AlphaFoldDB" id="A0A9P0AGI3"/>
<keyword evidence="7 14" id="KW-0472">Membrane</keyword>
<dbReference type="PROSITE" id="PS50262">
    <property type="entry name" value="G_PROTEIN_RECEP_F1_2"/>
    <property type="match status" value="1"/>
</dbReference>
<dbReference type="PANTHER" id="PTHR24229">
    <property type="entry name" value="NEUROPEPTIDES RECEPTOR"/>
    <property type="match status" value="1"/>
</dbReference>
<evidence type="ECO:0000256" key="8">
    <source>
        <dbReference type="ARBA" id="ARBA00023157"/>
    </source>
</evidence>
<evidence type="ECO:0000256" key="7">
    <source>
        <dbReference type="ARBA" id="ARBA00023136"/>
    </source>
</evidence>
<feature type="transmembrane region" description="Helical" evidence="14">
    <location>
        <begin position="156"/>
        <end position="178"/>
    </location>
</feature>
<dbReference type="EMBL" id="OU963866">
    <property type="protein sequence ID" value="CAH0390261.1"/>
    <property type="molecule type" value="Genomic_DNA"/>
</dbReference>
<dbReference type="GO" id="GO:0004994">
    <property type="term" value="F:somatostatin receptor activity"/>
    <property type="evidence" value="ECO:0007669"/>
    <property type="project" value="InterPro"/>
</dbReference>
<evidence type="ECO:0000313" key="16">
    <source>
        <dbReference type="EMBL" id="CAH0390261.1"/>
    </source>
</evidence>
<evidence type="ECO:0000256" key="14">
    <source>
        <dbReference type="SAM" id="Phobius"/>
    </source>
</evidence>
<evidence type="ECO:0000256" key="10">
    <source>
        <dbReference type="ARBA" id="ARBA00023180"/>
    </source>
</evidence>
<keyword evidence="10" id="KW-0325">Glycoprotein</keyword>
<evidence type="ECO:0000259" key="15">
    <source>
        <dbReference type="PROSITE" id="PS50262"/>
    </source>
</evidence>
<organism evidence="16 17">
    <name type="scientific">Bemisia tabaci</name>
    <name type="common">Sweetpotato whitefly</name>
    <name type="synonym">Aleurodes tabaci</name>
    <dbReference type="NCBI Taxonomy" id="7038"/>
    <lineage>
        <taxon>Eukaryota</taxon>
        <taxon>Metazoa</taxon>
        <taxon>Ecdysozoa</taxon>
        <taxon>Arthropoda</taxon>
        <taxon>Hexapoda</taxon>
        <taxon>Insecta</taxon>
        <taxon>Pterygota</taxon>
        <taxon>Neoptera</taxon>
        <taxon>Paraneoptera</taxon>
        <taxon>Hemiptera</taxon>
        <taxon>Sternorrhyncha</taxon>
        <taxon>Aleyrodoidea</taxon>
        <taxon>Aleyrodidae</taxon>
        <taxon>Aleyrodinae</taxon>
        <taxon>Bemisia</taxon>
    </lineage>
</organism>
<sequence length="434" mass="47649">MTSSGLEWGALALSGNLSLDNDTFLNHSACKLEQGGVMPPSRIPLQLLYAIVFTLGLLGNTLVIYVVLRFSKMQTVTNMYIVNLAIADECFLIGIPFLIVTMSLQYWPFGALMCKIYMTTTSINQITSSIFLTVMSADRYIAVCHPISAPKLRTPFISKVVSVSAWSSSALLMTPIIMHSSLTDDSEGRRTCNIVWPSTGRLSGETIFTLYSFILGFFIPMLLIFVFYFLVIRKLQTVGPKNKSKEKKKSHRKVTKLVLTVITVYVLCWLPYWMSQLALIFTDPNHCQNNLGITMFLVTGCLGYSNSAMNPILYAFLSDNFKKSFLKACTCATGTEVNATLHMENSVFPRKHRGSERLRTRGHGGGGAHSGGGDRNDQTCLIVSKTECSTSGTAITSASASRSNATVIASEVREDSAQAPAKNCVRMNVPPTSL</sequence>
<keyword evidence="3" id="KW-1003">Cell membrane</keyword>
<evidence type="ECO:0000256" key="1">
    <source>
        <dbReference type="ARBA" id="ARBA00004651"/>
    </source>
</evidence>
<feature type="domain" description="G-protein coupled receptors family 1 profile" evidence="15">
    <location>
        <begin position="59"/>
        <end position="314"/>
    </location>
</feature>
<dbReference type="SMART" id="SM01381">
    <property type="entry name" value="7TM_GPCR_Srsx"/>
    <property type="match status" value="1"/>
</dbReference>
<evidence type="ECO:0000256" key="12">
    <source>
        <dbReference type="RuleBase" id="RU000688"/>
    </source>
</evidence>
<evidence type="ECO:0000256" key="13">
    <source>
        <dbReference type="SAM" id="MobiDB-lite"/>
    </source>
</evidence>
<dbReference type="InterPro" id="IPR017452">
    <property type="entry name" value="GPCR_Rhodpsn_7TM"/>
</dbReference>
<dbReference type="PRINTS" id="PR00246">
    <property type="entry name" value="SOMATOSTATNR"/>
</dbReference>
<feature type="transmembrane region" description="Helical" evidence="14">
    <location>
        <begin position="80"/>
        <end position="104"/>
    </location>
</feature>
<evidence type="ECO:0000256" key="4">
    <source>
        <dbReference type="ARBA" id="ARBA00022692"/>
    </source>
</evidence>
<feature type="transmembrane region" description="Helical" evidence="14">
    <location>
        <begin position="116"/>
        <end position="135"/>
    </location>
</feature>
<dbReference type="SUPFAM" id="SSF81321">
    <property type="entry name" value="Family A G protein-coupled receptor-like"/>
    <property type="match status" value="1"/>
</dbReference>
<keyword evidence="17" id="KW-1185">Reference proteome</keyword>
<feature type="transmembrane region" description="Helical" evidence="14">
    <location>
        <begin position="293"/>
        <end position="317"/>
    </location>
</feature>
<dbReference type="GO" id="GO:0043005">
    <property type="term" value="C:neuron projection"/>
    <property type="evidence" value="ECO:0007669"/>
    <property type="project" value="TreeGrafter"/>
</dbReference>
<feature type="transmembrane region" description="Helical" evidence="14">
    <location>
        <begin position="210"/>
        <end position="233"/>
    </location>
</feature>
<keyword evidence="5 14" id="KW-1133">Transmembrane helix</keyword>
<dbReference type="Gene3D" id="1.20.1070.10">
    <property type="entry name" value="Rhodopsin 7-helix transmembrane proteins"/>
    <property type="match status" value="1"/>
</dbReference>
<keyword evidence="9 12" id="KW-0675">Receptor</keyword>
<dbReference type="Pfam" id="PF00001">
    <property type="entry name" value="7tm_1"/>
    <property type="match status" value="1"/>
</dbReference>
<dbReference type="InterPro" id="IPR000586">
    <property type="entry name" value="Somatstn_rcpt"/>
</dbReference>
<keyword evidence="11 12" id="KW-0807">Transducer</keyword>
<feature type="region of interest" description="Disordered" evidence="13">
    <location>
        <begin position="351"/>
        <end position="378"/>
    </location>
</feature>
<feature type="transmembrane region" description="Helical" evidence="14">
    <location>
        <begin position="254"/>
        <end position="273"/>
    </location>
</feature>
<evidence type="ECO:0000256" key="11">
    <source>
        <dbReference type="ARBA" id="ARBA00023224"/>
    </source>
</evidence>
<dbReference type="Proteomes" id="UP001152759">
    <property type="component" value="Chromosome 5"/>
</dbReference>
<evidence type="ECO:0000256" key="3">
    <source>
        <dbReference type="ARBA" id="ARBA00022475"/>
    </source>
</evidence>
<gene>
    <name evidence="16" type="ORF">BEMITA_LOCUS9003</name>
</gene>
<evidence type="ECO:0000256" key="6">
    <source>
        <dbReference type="ARBA" id="ARBA00023040"/>
    </source>
</evidence>
<dbReference type="PANTHER" id="PTHR24229:SF40">
    <property type="entry name" value="ALLATOSTATIN C RECEPTOR 1-RELATED"/>
    <property type="match status" value="1"/>
</dbReference>
<evidence type="ECO:0000313" key="17">
    <source>
        <dbReference type="Proteomes" id="UP001152759"/>
    </source>
</evidence>
<evidence type="ECO:0000256" key="5">
    <source>
        <dbReference type="ARBA" id="ARBA00022989"/>
    </source>
</evidence>
<dbReference type="GO" id="GO:0005886">
    <property type="term" value="C:plasma membrane"/>
    <property type="evidence" value="ECO:0007669"/>
    <property type="project" value="UniProtKB-SubCell"/>
</dbReference>
<protein>
    <recommendedName>
        <fullName evidence="15">G-protein coupled receptors family 1 profile domain-containing protein</fullName>
    </recommendedName>
</protein>
<dbReference type="PROSITE" id="PS00237">
    <property type="entry name" value="G_PROTEIN_RECEP_F1_1"/>
    <property type="match status" value="1"/>
</dbReference>
<feature type="transmembrane region" description="Helical" evidence="14">
    <location>
        <begin position="47"/>
        <end position="68"/>
    </location>
</feature>
<comment type="subcellular location">
    <subcellularLocation>
        <location evidence="1">Cell membrane</location>
        <topology evidence="1">Multi-pass membrane protein</topology>
    </subcellularLocation>
</comment>
<accession>A0A9P0AGI3</accession>
<dbReference type="GO" id="GO:0042277">
    <property type="term" value="F:peptide binding"/>
    <property type="evidence" value="ECO:0007669"/>
    <property type="project" value="TreeGrafter"/>
</dbReference>
<dbReference type="InterPro" id="IPR000276">
    <property type="entry name" value="GPCR_Rhodpsn"/>
</dbReference>
<evidence type="ECO:0000256" key="2">
    <source>
        <dbReference type="ARBA" id="ARBA00010663"/>
    </source>
</evidence>
<comment type="similarity">
    <text evidence="2 12">Belongs to the G-protein coupled receptor 1 family.</text>
</comment>
<keyword evidence="8" id="KW-1015">Disulfide bond</keyword>
<dbReference type="PRINTS" id="PR00237">
    <property type="entry name" value="GPCRRHODOPSN"/>
</dbReference>